<keyword evidence="4" id="KW-1185">Reference proteome</keyword>
<feature type="coiled-coil region" evidence="1">
    <location>
        <begin position="1192"/>
        <end position="1238"/>
    </location>
</feature>
<name>A0A8T0HU34_CERPU</name>
<feature type="compositionally biased region" description="Polar residues" evidence="2">
    <location>
        <begin position="441"/>
        <end position="461"/>
    </location>
</feature>
<feature type="coiled-coil region" evidence="1">
    <location>
        <begin position="1289"/>
        <end position="1355"/>
    </location>
</feature>
<protein>
    <submittedName>
        <fullName evidence="3">Uncharacterized protein</fullName>
    </submittedName>
</protein>
<dbReference type="EMBL" id="CM026426">
    <property type="protein sequence ID" value="KAG0574474.1"/>
    <property type="molecule type" value="Genomic_DNA"/>
</dbReference>
<sequence>MELSPNTEMWKPPFKQTSPRPSTFSPRRAVSPPSSFCHEDPQLERNCNRPMALERLSQKKFFSKPAPQPATISTINIGVEDFLSPHSSEDAGHYSSSQRPPRRTGGSVHFNMPAASKVSPRHTVQNNKTIPASKAGNGNGPARDSSAVLSSIASRGKKSGMGGALLKPLQRDITASEAQSRQATPIRGKKQRPSTAEASGEKPSEGMGNVFQRHSSCELRDHAEEDLQSPLSQKISFSRSSPDPLQIPSRQEINNEFGMSMRDMSESLSKIEELIFPSKAGQEVVMRENMAFEASPILSSGFLELEDGSMKPLYVSPFARSQSRNSDGDLERAEDAIVNGVRKQRRAQSAVKWRRRNDRSMPCHEKSPSCDNETTFREKVNRRWTLVRSSAEFLSSSLPLYGDRSDSGSGASTEEEGDVSSTRRRWPKIPQCFSYSTIRGNSASKSESSFFGTESPTTQVETEPDAVAEHSDTSGRRICRSMIEMGKSRRSRLEDSNLACDRTTTGHESVANAESGEENNLKHHDVLNEKQNEGFEEENEVLCKDGYTGIDGGNGGCMAHEPAKKRDGSSSEHSTPRKDTMVIVLPTSSVSNGQSTKQTITQAEQRATQQHSESMQVLFPTKEAQEQRKDQLSNSVRISADASQQEMNHHEEDQDGAEVRSLSDVDVSRSSPHTKNQIHCQSSEEVLTHKHLSFYFEDSSTISESADEKHVDVDSSGAQHQDDLELEQPVSRDVFDVRCEKNRSSSGFFNVCAQKSTDAQDKAPIATIQQSNTEEKYIHASLSTEKLCSILSYLGQVEQSNLQENLGIPTEKGTPLGACFYSLSGNGSPRAVLEHAEDAVSLTSSSQTAHSGTFHLSGDVGGDSRVADCNPPAIAATTVFDGVRKKVQELKQKIAEQEAKIAQLQAENKKLVREREEHMLLAREKYHKQLEHQAAEYKVIIQHHLSVNEKMLRDKEQLSEKCCNLAGILSVAESKFDEKVKQLSEQWSREMKKAKELWAVGEKQRMKIWQEKKIKDLKETAIRGLEPHIDNLNDKHRLELAKMETRHAENLQSTLDAQNLDCRRQICELRDHLQQERDKMMDNERLAAHARMAEVAERFEQQAIQQRMRVATEITAQLERSEAGRREDKKYSQELLARLQKEASKREETLRKQMEKSVEEMAMKKDRQIQHLQSQMFATAQQFQQKINDRVTEGMRNREKELRAELTKERDEQIELVIERLQSEKEELVAQSKKEMATKVNEMVAEKLGVELELKEYKCKFSDLGNAVRLKNQRITEKDLELEEAGKKVTASRKEIQNQARMIEELRSKASQHDAKLRNQEEAFETRLKEEQIRLQQMEMDLNESNSKASEMRNRKVLLTARNIVIEELAEVEARVKQTIVKKDVVISNLREQLFSANQQIKTTEYLLQQEHNRFISES</sequence>
<feature type="region of interest" description="Disordered" evidence="2">
    <location>
        <begin position="441"/>
        <end position="478"/>
    </location>
</feature>
<feature type="region of interest" description="Disordered" evidence="2">
    <location>
        <begin position="559"/>
        <end position="578"/>
    </location>
</feature>
<feature type="region of interest" description="Disordered" evidence="2">
    <location>
        <begin position="641"/>
        <end position="682"/>
    </location>
</feature>
<dbReference type="GO" id="GO:0035735">
    <property type="term" value="P:intraciliary transport involved in cilium assembly"/>
    <property type="evidence" value="ECO:0007669"/>
    <property type="project" value="InterPro"/>
</dbReference>
<dbReference type="GO" id="GO:0005929">
    <property type="term" value="C:cilium"/>
    <property type="evidence" value="ECO:0007669"/>
    <property type="project" value="GOC"/>
</dbReference>
<feature type="compositionally biased region" description="Basic and acidic residues" evidence="2">
    <location>
        <begin position="358"/>
        <end position="374"/>
    </location>
</feature>
<feature type="region of interest" description="Disordered" evidence="2">
    <location>
        <begin position="223"/>
        <end position="249"/>
    </location>
</feature>
<evidence type="ECO:0000313" key="4">
    <source>
        <dbReference type="Proteomes" id="UP000822688"/>
    </source>
</evidence>
<feature type="compositionally biased region" description="Basic and acidic residues" evidence="2">
    <location>
        <begin position="561"/>
        <end position="578"/>
    </location>
</feature>
<dbReference type="PANTHER" id="PTHR31540:SF1">
    <property type="entry name" value="CENTROSOMAL PROTEIN OF 131 KDA"/>
    <property type="match status" value="1"/>
</dbReference>
<feature type="compositionally biased region" description="Polar residues" evidence="2">
    <location>
        <begin position="229"/>
        <end position="249"/>
    </location>
</feature>
<feature type="coiled-coil region" evidence="1">
    <location>
        <begin position="880"/>
        <end position="921"/>
    </location>
</feature>
<feature type="compositionally biased region" description="Polar residues" evidence="2">
    <location>
        <begin position="15"/>
        <end position="25"/>
    </location>
</feature>
<accession>A0A8T0HU34</accession>
<evidence type="ECO:0000256" key="2">
    <source>
        <dbReference type="SAM" id="MobiDB-lite"/>
    </source>
</evidence>
<organism evidence="3 4">
    <name type="scientific">Ceratodon purpureus</name>
    <name type="common">Fire moss</name>
    <name type="synonym">Dicranum purpureum</name>
    <dbReference type="NCBI Taxonomy" id="3225"/>
    <lineage>
        <taxon>Eukaryota</taxon>
        <taxon>Viridiplantae</taxon>
        <taxon>Streptophyta</taxon>
        <taxon>Embryophyta</taxon>
        <taxon>Bryophyta</taxon>
        <taxon>Bryophytina</taxon>
        <taxon>Bryopsida</taxon>
        <taxon>Dicranidae</taxon>
        <taxon>Pseudoditrichales</taxon>
        <taxon>Ditrichaceae</taxon>
        <taxon>Ceratodon</taxon>
    </lineage>
</organism>
<dbReference type="PANTHER" id="PTHR31540">
    <property type="entry name" value="CENTROSOMAL PROTEIN OF 131 KDA"/>
    <property type="match status" value="1"/>
</dbReference>
<feature type="region of interest" description="Disordered" evidence="2">
    <location>
        <begin position="398"/>
        <end position="423"/>
    </location>
</feature>
<feature type="region of interest" description="Disordered" evidence="2">
    <location>
        <begin position="590"/>
        <end position="614"/>
    </location>
</feature>
<feature type="region of interest" description="Disordered" evidence="2">
    <location>
        <begin position="1"/>
        <end position="43"/>
    </location>
</feature>
<evidence type="ECO:0000313" key="3">
    <source>
        <dbReference type="EMBL" id="KAG0574474.1"/>
    </source>
</evidence>
<reference evidence="3" key="1">
    <citation type="submission" date="2020-06" db="EMBL/GenBank/DDBJ databases">
        <title>WGS assembly of Ceratodon purpureus strain R40.</title>
        <authorList>
            <person name="Carey S.B."/>
            <person name="Jenkins J."/>
            <person name="Shu S."/>
            <person name="Lovell J.T."/>
            <person name="Sreedasyam A."/>
            <person name="Maumus F."/>
            <person name="Tiley G.P."/>
            <person name="Fernandez-Pozo N."/>
            <person name="Barry K."/>
            <person name="Chen C."/>
            <person name="Wang M."/>
            <person name="Lipzen A."/>
            <person name="Daum C."/>
            <person name="Saski C.A."/>
            <person name="Payton A.C."/>
            <person name="Mcbreen J.C."/>
            <person name="Conrad R.E."/>
            <person name="Kollar L.M."/>
            <person name="Olsson S."/>
            <person name="Huttunen S."/>
            <person name="Landis J.B."/>
            <person name="Wickett N.J."/>
            <person name="Johnson M.G."/>
            <person name="Rensing S.A."/>
            <person name="Grimwood J."/>
            <person name="Schmutz J."/>
            <person name="Mcdaniel S.F."/>
        </authorList>
    </citation>
    <scope>NUCLEOTIDE SEQUENCE</scope>
    <source>
        <strain evidence="3">R40</strain>
    </source>
</reference>
<dbReference type="InterPro" id="IPR030465">
    <property type="entry name" value="CEP131"/>
</dbReference>
<evidence type="ECO:0000256" key="1">
    <source>
        <dbReference type="SAM" id="Coils"/>
    </source>
</evidence>
<feature type="compositionally biased region" description="Polar residues" evidence="2">
    <location>
        <begin position="673"/>
        <end position="682"/>
    </location>
</feature>
<gene>
    <name evidence="3" type="ORF">KC19_VG265200</name>
</gene>
<keyword evidence="1" id="KW-0175">Coiled coil</keyword>
<feature type="region of interest" description="Disordered" evidence="2">
    <location>
        <begin position="83"/>
        <end position="209"/>
    </location>
</feature>
<feature type="region of interest" description="Disordered" evidence="2">
    <location>
        <begin position="348"/>
        <end position="374"/>
    </location>
</feature>
<proteinExistence type="predicted"/>
<feature type="compositionally biased region" description="Basic and acidic residues" evidence="2">
    <location>
        <begin position="647"/>
        <end position="667"/>
    </location>
</feature>
<feature type="compositionally biased region" description="Basic residues" evidence="2">
    <location>
        <begin position="348"/>
        <end position="357"/>
    </location>
</feature>
<comment type="caution">
    <text evidence="3">The sequence shown here is derived from an EMBL/GenBank/DDBJ whole genome shotgun (WGS) entry which is preliminary data.</text>
</comment>
<dbReference type="Proteomes" id="UP000822688">
    <property type="component" value="Chromosome V"/>
</dbReference>